<name>A0ABC9H080_9POAL</name>
<feature type="coiled-coil region" evidence="7">
    <location>
        <begin position="115"/>
        <end position="142"/>
    </location>
</feature>
<dbReference type="Pfam" id="PF00931">
    <property type="entry name" value="NB-ARC"/>
    <property type="match status" value="1"/>
</dbReference>
<dbReference type="InterPro" id="IPR038005">
    <property type="entry name" value="RX-like_CC"/>
</dbReference>
<dbReference type="InterPro" id="IPR055414">
    <property type="entry name" value="LRR_R13L4/SHOC2-like"/>
</dbReference>
<proteinExistence type="inferred from homology"/>
<dbReference type="Gene3D" id="1.20.5.4130">
    <property type="match status" value="1"/>
</dbReference>
<evidence type="ECO:0000256" key="4">
    <source>
        <dbReference type="ARBA" id="ARBA00022741"/>
    </source>
</evidence>
<dbReference type="InterPro" id="IPR058922">
    <property type="entry name" value="WHD_DRP"/>
</dbReference>
<dbReference type="InterPro" id="IPR002182">
    <property type="entry name" value="NB-ARC"/>
</dbReference>
<dbReference type="PANTHER" id="PTHR23155:SF1116">
    <property type="entry name" value="OS12G0273300 PROTEIN"/>
    <property type="match status" value="1"/>
</dbReference>
<dbReference type="Gene3D" id="1.10.10.10">
    <property type="entry name" value="Winged helix-like DNA-binding domain superfamily/Winged helix DNA-binding domain"/>
    <property type="match status" value="1"/>
</dbReference>
<dbReference type="Gene3D" id="3.80.10.10">
    <property type="entry name" value="Ribonuclease Inhibitor"/>
    <property type="match status" value="1"/>
</dbReference>
<evidence type="ECO:0000256" key="5">
    <source>
        <dbReference type="ARBA" id="ARBA00022821"/>
    </source>
</evidence>
<dbReference type="InterPro" id="IPR042197">
    <property type="entry name" value="Apaf_helical"/>
</dbReference>
<dbReference type="EMBL" id="CAXIPR030001223">
    <property type="protein sequence ID" value="CAM0148149.1"/>
    <property type="molecule type" value="Genomic_DNA"/>
</dbReference>
<evidence type="ECO:0000256" key="2">
    <source>
        <dbReference type="ARBA" id="ARBA00022614"/>
    </source>
</evidence>
<dbReference type="InterPro" id="IPR032675">
    <property type="entry name" value="LRR_dom_sf"/>
</dbReference>
<dbReference type="PANTHER" id="PTHR23155">
    <property type="entry name" value="DISEASE RESISTANCE PROTEIN RP"/>
    <property type="match status" value="1"/>
</dbReference>
<dbReference type="CDD" id="cd14798">
    <property type="entry name" value="RX-CC_like"/>
    <property type="match status" value="1"/>
</dbReference>
<comment type="similarity">
    <text evidence="1">Belongs to the disease resistance NB-LRR family.</text>
</comment>
<dbReference type="PRINTS" id="PR00364">
    <property type="entry name" value="DISEASERSIST"/>
</dbReference>
<dbReference type="SUPFAM" id="SSF52058">
    <property type="entry name" value="L domain-like"/>
    <property type="match status" value="1"/>
</dbReference>
<dbReference type="GO" id="GO:0042742">
    <property type="term" value="P:defense response to bacterium"/>
    <property type="evidence" value="ECO:0007669"/>
    <property type="project" value="UniProtKB-ARBA"/>
</dbReference>
<dbReference type="InterPro" id="IPR041118">
    <property type="entry name" value="Rx_N"/>
</dbReference>
<keyword evidence="5" id="KW-0611">Plant defense</keyword>
<keyword evidence="6 7" id="KW-0175">Coiled coil</keyword>
<keyword evidence="4" id="KW-0547">Nucleotide-binding</keyword>
<sequence length="910" mass="102735">MEFATGALGTLLPKLGKLLQDEYNLQKGAKKDIEFLSRELERTQAALCYVGEVPREELKEHVRMWARDVRELSYDMEDIVDTFLVRVQGPEPPSKRSAKRFIKKMMGIVTKATTRHEIGQEIKDIKERVKEVAERRDRYKVDAIRPANTMVDPRITSLYTKATDLVGIDEATEELITRLTKGDDISMQKQRIVSIVGFGGLGKTTLAKAVHDKLKKQFDCTAFVSVSQNPDLNKLLKNMLYELDKEKYANVHSKMLEGKHLIDQLREFLQNKRYLIIIDDIWDIKPWDILRCALQENCLESTVITTTRILDVAEQIGGCYQLKPLTHESSKLLFYGRIFGSEGKCPEIFFEVSEKILKKCGGVPLAIITTASLLTNKRGNIKGWYDVCGSIGWGLARNPSVSSMRKILLLSYYDLPSHLKACLLYLSIFPEDYEIEKYRLIWRWIAEDFVQHDEGSQSLFELGETYLNELINRSLIQVADTYGDGTIMYCRVHDMVLELICSMSREECFVTTVLGDSMQSTPSTGSKVRRLSLHNATWPTVTDLSKLRSLAILNAATINSMLSLSRCQLLRVLDLGGCSLEHHPSLEFVSKLVHLRYLSLSCTRFASELPIDMGKLKFLQTLVLDNTKIKKLPSSIVCLRKLMFLVMEECTRLPTNWLKYLTSLETLATLMVDSACIAEELGNLAQLRWLRVVLKDNKEGRWDDLCAALVVSLGKLHKIQTLLVTSDDVAAGLDGSVESLGNLSYLRISGTRSLPTWINPASLLLLSFLDITMVEVRKEDIQALGMLQALRYLVVTVCGKTLQVLGRFTVGPDAFPCAIRCELSGFSTVPSMFPPGAMPRLEEFRFCIGLEDFSEGEFVADDLALGHLPSIQRVDVGFLGEQTVGKERAKVQEKLRHEAEIHPNHPSINL</sequence>
<keyword evidence="11" id="KW-1185">Reference proteome</keyword>
<evidence type="ECO:0000256" key="1">
    <source>
        <dbReference type="ARBA" id="ARBA00008894"/>
    </source>
</evidence>
<dbReference type="FunFam" id="3.40.50.300:FF:001091">
    <property type="entry name" value="Probable disease resistance protein At1g61300"/>
    <property type="match status" value="1"/>
</dbReference>
<reference evidence="10 11" key="1">
    <citation type="submission" date="2024-10" db="EMBL/GenBank/DDBJ databases">
        <authorList>
            <person name="Ryan C."/>
        </authorList>
    </citation>
    <scope>NUCLEOTIDE SEQUENCE [LARGE SCALE GENOMIC DNA]</scope>
</reference>
<gene>
    <name evidence="10" type="ORF">URODEC1_LOCUS121495</name>
    <name evidence="9" type="ORF">URODEC1_LOCUS68846</name>
</gene>
<evidence type="ECO:0000313" key="11">
    <source>
        <dbReference type="Proteomes" id="UP001497457"/>
    </source>
</evidence>
<dbReference type="GO" id="GO:0000166">
    <property type="term" value="F:nucleotide binding"/>
    <property type="evidence" value="ECO:0007669"/>
    <property type="project" value="UniProtKB-KW"/>
</dbReference>
<dbReference type="InterPro" id="IPR003593">
    <property type="entry name" value="AAA+_ATPase"/>
</dbReference>
<dbReference type="AlphaFoldDB" id="A0ABC9H080"/>
<dbReference type="Pfam" id="PF18052">
    <property type="entry name" value="Rx_N"/>
    <property type="match status" value="1"/>
</dbReference>
<dbReference type="Proteomes" id="UP001497457">
    <property type="component" value="Chromosome 27b"/>
</dbReference>
<dbReference type="Proteomes" id="UP001497457">
    <property type="component" value="Unassembled WGS sequence"/>
</dbReference>
<dbReference type="SUPFAM" id="SSF52540">
    <property type="entry name" value="P-loop containing nucleoside triphosphate hydrolases"/>
    <property type="match status" value="1"/>
</dbReference>
<keyword evidence="2" id="KW-0433">Leucine-rich repeat</keyword>
<evidence type="ECO:0000256" key="7">
    <source>
        <dbReference type="SAM" id="Coils"/>
    </source>
</evidence>
<protein>
    <recommendedName>
        <fullName evidence="8">AAA+ ATPase domain-containing protein</fullName>
    </recommendedName>
</protein>
<organism evidence="10 11">
    <name type="scientific">Urochloa decumbens</name>
    <dbReference type="NCBI Taxonomy" id="240449"/>
    <lineage>
        <taxon>Eukaryota</taxon>
        <taxon>Viridiplantae</taxon>
        <taxon>Streptophyta</taxon>
        <taxon>Embryophyta</taxon>
        <taxon>Tracheophyta</taxon>
        <taxon>Spermatophyta</taxon>
        <taxon>Magnoliopsida</taxon>
        <taxon>Liliopsida</taxon>
        <taxon>Poales</taxon>
        <taxon>Poaceae</taxon>
        <taxon>PACMAD clade</taxon>
        <taxon>Panicoideae</taxon>
        <taxon>Panicodae</taxon>
        <taxon>Paniceae</taxon>
        <taxon>Melinidinae</taxon>
        <taxon>Urochloa</taxon>
    </lineage>
</organism>
<evidence type="ECO:0000313" key="10">
    <source>
        <dbReference type="EMBL" id="CAM0148149.1"/>
    </source>
</evidence>
<dbReference type="GO" id="GO:0009626">
    <property type="term" value="P:plant-type hypersensitive response"/>
    <property type="evidence" value="ECO:0007669"/>
    <property type="project" value="UniProtKB-ARBA"/>
</dbReference>
<evidence type="ECO:0000256" key="3">
    <source>
        <dbReference type="ARBA" id="ARBA00022737"/>
    </source>
</evidence>
<dbReference type="FunFam" id="1.10.10.10:FF:000322">
    <property type="entry name" value="Probable disease resistance protein At1g63360"/>
    <property type="match status" value="1"/>
</dbReference>
<evidence type="ECO:0000259" key="8">
    <source>
        <dbReference type="SMART" id="SM00382"/>
    </source>
</evidence>
<feature type="domain" description="AAA+ ATPase" evidence="8">
    <location>
        <begin position="189"/>
        <end position="328"/>
    </location>
</feature>
<dbReference type="Pfam" id="PF23559">
    <property type="entry name" value="WHD_DRP"/>
    <property type="match status" value="1"/>
</dbReference>
<accession>A0ABC9H080</accession>
<dbReference type="InterPro" id="IPR044974">
    <property type="entry name" value="Disease_R_plants"/>
</dbReference>
<dbReference type="EMBL" id="OZ075137">
    <property type="protein sequence ID" value="CAL5008140.1"/>
    <property type="molecule type" value="Genomic_DNA"/>
</dbReference>
<dbReference type="InterPro" id="IPR027417">
    <property type="entry name" value="P-loop_NTPase"/>
</dbReference>
<keyword evidence="3" id="KW-0677">Repeat</keyword>
<dbReference type="SMART" id="SM00382">
    <property type="entry name" value="AAA"/>
    <property type="match status" value="1"/>
</dbReference>
<evidence type="ECO:0000256" key="6">
    <source>
        <dbReference type="ARBA" id="ARBA00023054"/>
    </source>
</evidence>
<dbReference type="Pfam" id="PF23598">
    <property type="entry name" value="LRR_14"/>
    <property type="match status" value="1"/>
</dbReference>
<dbReference type="Gene3D" id="1.10.8.430">
    <property type="entry name" value="Helical domain of apoptotic protease-activating factors"/>
    <property type="match status" value="1"/>
</dbReference>
<dbReference type="InterPro" id="IPR036388">
    <property type="entry name" value="WH-like_DNA-bd_sf"/>
</dbReference>
<dbReference type="GO" id="GO:0002758">
    <property type="term" value="P:innate immune response-activating signaling pathway"/>
    <property type="evidence" value="ECO:0007669"/>
    <property type="project" value="UniProtKB-ARBA"/>
</dbReference>
<evidence type="ECO:0000313" key="9">
    <source>
        <dbReference type="EMBL" id="CAL5008140.1"/>
    </source>
</evidence>
<dbReference type="Gene3D" id="3.40.50.300">
    <property type="entry name" value="P-loop containing nucleotide triphosphate hydrolases"/>
    <property type="match status" value="1"/>
</dbReference>